<keyword evidence="4" id="KW-0175">Coiled coil</keyword>
<proteinExistence type="predicted"/>
<dbReference type="AlphaFoldDB" id="A0AAN7CET5"/>
<evidence type="ECO:0000256" key="6">
    <source>
        <dbReference type="SAM" id="MobiDB-lite"/>
    </source>
</evidence>
<dbReference type="InterPro" id="IPR019528">
    <property type="entry name" value="PACT_domain"/>
</dbReference>
<feature type="compositionally biased region" description="Polar residues" evidence="6">
    <location>
        <begin position="134"/>
        <end position="155"/>
    </location>
</feature>
<evidence type="ECO:0000259" key="7">
    <source>
        <dbReference type="Pfam" id="PF07989"/>
    </source>
</evidence>
<evidence type="ECO:0000256" key="3">
    <source>
        <dbReference type="ARBA" id="ARBA00022553"/>
    </source>
</evidence>
<dbReference type="PANTHER" id="PTHR43941">
    <property type="entry name" value="STRUCTURAL MAINTENANCE OF CHROMOSOMES PROTEIN 2"/>
    <property type="match status" value="1"/>
</dbReference>
<dbReference type="Pfam" id="PF10495">
    <property type="entry name" value="PACT_coil_coil"/>
    <property type="match status" value="1"/>
</dbReference>
<name>A0AAN7CET5_9PEZI</name>
<keyword evidence="2" id="KW-0963">Cytoplasm</keyword>
<feature type="region of interest" description="Disordered" evidence="6">
    <location>
        <begin position="134"/>
        <end position="156"/>
    </location>
</feature>
<dbReference type="SUPFAM" id="SSF57997">
    <property type="entry name" value="Tropomyosin"/>
    <property type="match status" value="1"/>
</dbReference>
<evidence type="ECO:0000256" key="2">
    <source>
        <dbReference type="ARBA" id="ARBA00022490"/>
    </source>
</evidence>
<protein>
    <submittedName>
        <fullName evidence="9">Uncharacterized protein</fullName>
    </submittedName>
</protein>
<feature type="region of interest" description="Disordered" evidence="6">
    <location>
        <begin position="1"/>
        <end position="87"/>
    </location>
</feature>
<dbReference type="GO" id="GO:0003682">
    <property type="term" value="F:chromatin binding"/>
    <property type="evidence" value="ECO:0007669"/>
    <property type="project" value="TreeGrafter"/>
</dbReference>
<keyword evidence="5" id="KW-0206">Cytoskeleton</keyword>
<evidence type="ECO:0000256" key="1">
    <source>
        <dbReference type="ARBA" id="ARBA00004267"/>
    </source>
</evidence>
<comment type="caution">
    <text evidence="9">The sequence shown here is derived from an EMBL/GenBank/DDBJ whole genome shotgun (WGS) entry which is preliminary data.</text>
</comment>
<comment type="subcellular location">
    <subcellularLocation>
        <location evidence="1">Cytoplasm</location>
        <location evidence="1">Cytoskeleton</location>
        <location evidence="1">Microtubule organizing center</location>
    </subcellularLocation>
</comment>
<dbReference type="GO" id="GO:0007076">
    <property type="term" value="P:mitotic chromosome condensation"/>
    <property type="evidence" value="ECO:0007669"/>
    <property type="project" value="TreeGrafter"/>
</dbReference>
<reference evidence="9" key="1">
    <citation type="journal article" date="2023" name="Mol. Phylogenet. Evol.">
        <title>Genome-scale phylogeny and comparative genomics of the fungal order Sordariales.</title>
        <authorList>
            <person name="Hensen N."/>
            <person name="Bonometti L."/>
            <person name="Westerberg I."/>
            <person name="Brannstrom I.O."/>
            <person name="Guillou S."/>
            <person name="Cros-Aarteil S."/>
            <person name="Calhoun S."/>
            <person name="Haridas S."/>
            <person name="Kuo A."/>
            <person name="Mondo S."/>
            <person name="Pangilinan J."/>
            <person name="Riley R."/>
            <person name="LaButti K."/>
            <person name="Andreopoulos B."/>
            <person name="Lipzen A."/>
            <person name="Chen C."/>
            <person name="Yan M."/>
            <person name="Daum C."/>
            <person name="Ng V."/>
            <person name="Clum A."/>
            <person name="Steindorff A."/>
            <person name="Ohm R.A."/>
            <person name="Martin F."/>
            <person name="Silar P."/>
            <person name="Natvig D.O."/>
            <person name="Lalanne C."/>
            <person name="Gautier V."/>
            <person name="Ament-Velasquez S.L."/>
            <person name="Kruys A."/>
            <person name="Hutchinson M.I."/>
            <person name="Powell A.J."/>
            <person name="Barry K."/>
            <person name="Miller A.N."/>
            <person name="Grigoriev I.V."/>
            <person name="Debuchy R."/>
            <person name="Gladieux P."/>
            <person name="Hiltunen Thoren M."/>
            <person name="Johannesson H."/>
        </authorList>
    </citation>
    <scope>NUCLEOTIDE SEQUENCE</scope>
    <source>
        <strain evidence="9">CBS 532.94</strain>
    </source>
</reference>
<dbReference type="GO" id="GO:0000793">
    <property type="term" value="C:condensed chromosome"/>
    <property type="evidence" value="ECO:0007669"/>
    <property type="project" value="TreeGrafter"/>
</dbReference>
<reference evidence="9" key="2">
    <citation type="submission" date="2023-05" db="EMBL/GenBank/DDBJ databases">
        <authorList>
            <consortium name="Lawrence Berkeley National Laboratory"/>
            <person name="Steindorff A."/>
            <person name="Hensen N."/>
            <person name="Bonometti L."/>
            <person name="Westerberg I."/>
            <person name="Brannstrom I.O."/>
            <person name="Guillou S."/>
            <person name="Cros-Aarteil S."/>
            <person name="Calhoun S."/>
            <person name="Haridas S."/>
            <person name="Kuo A."/>
            <person name="Mondo S."/>
            <person name="Pangilinan J."/>
            <person name="Riley R."/>
            <person name="Labutti K."/>
            <person name="Andreopoulos B."/>
            <person name="Lipzen A."/>
            <person name="Chen C."/>
            <person name="Yanf M."/>
            <person name="Daum C."/>
            <person name="Ng V."/>
            <person name="Clum A."/>
            <person name="Ohm R."/>
            <person name="Martin F."/>
            <person name="Silar P."/>
            <person name="Natvig D."/>
            <person name="Lalanne C."/>
            <person name="Gautier V."/>
            <person name="Ament-Velasquez S.L."/>
            <person name="Kruys A."/>
            <person name="Hutchinson M.I."/>
            <person name="Powell A.J."/>
            <person name="Barry K."/>
            <person name="Miller A.N."/>
            <person name="Grigoriev I.V."/>
            <person name="Debuchy R."/>
            <person name="Gladieux P."/>
            <person name="Thoren M.H."/>
            <person name="Johannesson H."/>
        </authorList>
    </citation>
    <scope>NUCLEOTIDE SEQUENCE</scope>
    <source>
        <strain evidence="9">CBS 532.94</strain>
    </source>
</reference>
<dbReference type="Proteomes" id="UP001303760">
    <property type="component" value="Unassembled WGS sequence"/>
</dbReference>
<feature type="region of interest" description="Disordered" evidence="6">
    <location>
        <begin position="960"/>
        <end position="983"/>
    </location>
</feature>
<dbReference type="PANTHER" id="PTHR43941:SF1">
    <property type="entry name" value="STRUCTURAL MAINTENANCE OF CHROMOSOMES PROTEIN 2"/>
    <property type="match status" value="1"/>
</dbReference>
<feature type="domain" description="Centrosomin N-terminal motif 1" evidence="7">
    <location>
        <begin position="177"/>
        <end position="250"/>
    </location>
</feature>
<evidence type="ECO:0000313" key="10">
    <source>
        <dbReference type="Proteomes" id="UP001303760"/>
    </source>
</evidence>
<feature type="region of interest" description="Disordered" evidence="6">
    <location>
        <begin position="641"/>
        <end position="676"/>
    </location>
</feature>
<keyword evidence="3" id="KW-0597">Phosphoprotein</keyword>
<gene>
    <name evidence="9" type="ORF">C8A03DRAFT_12933</name>
</gene>
<dbReference type="EMBL" id="MU860034">
    <property type="protein sequence ID" value="KAK4240763.1"/>
    <property type="molecule type" value="Genomic_DNA"/>
</dbReference>
<accession>A0AAN7CET5</accession>
<evidence type="ECO:0000256" key="5">
    <source>
        <dbReference type="ARBA" id="ARBA00023212"/>
    </source>
</evidence>
<keyword evidence="10" id="KW-1185">Reference proteome</keyword>
<dbReference type="GO" id="GO:0005815">
    <property type="term" value="C:microtubule organizing center"/>
    <property type="evidence" value="ECO:0007669"/>
    <property type="project" value="UniProtKB-SubCell"/>
</dbReference>
<dbReference type="GO" id="GO:0000785">
    <property type="term" value="C:chromatin"/>
    <property type="evidence" value="ECO:0007669"/>
    <property type="project" value="TreeGrafter"/>
</dbReference>
<feature type="domain" description="Pericentrin/AKAP-450 centrosomal targeting" evidence="8">
    <location>
        <begin position="912"/>
        <end position="1022"/>
    </location>
</feature>
<dbReference type="Gene3D" id="1.10.287.1490">
    <property type="match status" value="2"/>
</dbReference>
<dbReference type="GO" id="GO:0000796">
    <property type="term" value="C:condensin complex"/>
    <property type="evidence" value="ECO:0007669"/>
    <property type="project" value="TreeGrafter"/>
</dbReference>
<evidence type="ECO:0000256" key="4">
    <source>
        <dbReference type="ARBA" id="ARBA00023054"/>
    </source>
</evidence>
<dbReference type="InterPro" id="IPR012943">
    <property type="entry name" value="Cnn_1N"/>
</dbReference>
<evidence type="ECO:0000259" key="8">
    <source>
        <dbReference type="Pfam" id="PF10495"/>
    </source>
</evidence>
<sequence>MVQPGINGLDTPRTNVGDTTYLNRQPDFDISQEASLQSPSKDANVLTQLRNGRRPNLKTPRGSRAPFNDRRNLPSGLGGPEFTPLLKSATRNSARRYGGGKENPGRATPGFLAKIDEDMTPMPAGETSMYGASRNTSSFMTNTPLPEVDSSSAASTPLVMRRRENGKGPLENGNQLSLREQQNVIDKIEKENFGLKLKIHFLEEALRKAGPGFSEAALKENTDLKVDKVTMQRELQKYKKHLTSAEKDLENYRQQILEIQEKAKRKYADESQRAEIGRLRQELEAKDAEIDNLHRQLEEQDEADKIERLQDEIDDLKADLRRKDDVINQHEDEVEEARNQLATKEAEIENLHQKLEEREDGDDRIGKLEDEIDNLKADLRRKDDVIAELEQQAKDLKKKLHDALSQKDRAEADLVELQEELANKSVVTKGLSRQVEEKAARLQSELERARQECASLEEERTGQQKEIDGLRAKLKEAREERDISERLRRSLEAKVDGAWRMEMDDVRYQLKEAREERDSAERIRLTLEAKLGEMDDIKRQLKEAREERDSAERIQRTLEAKLGETDDIKRQLKEARQELDAAQRIRRTLEAKLGEMDDIKRQLKEVKQERDSAERTRLTLEAKLSEMDDIKRQLKEAKQELDAAERIRPTLESKSSEMESLRRQLKEATQERDSAEQIRLTLDSKLRDLEDENLVLEQALEEAQTAAEDARAAAEDARAAAEESVAAQQETFKRYKEKLEKYKRERDELATTLRDQHNNSTHSSVSEMAAEERRDLHKMLRESQLEADKLDRELRQHREALEELMGVESTLRKKLERARSERAAYRASAEKLQKDFKKLEAAKDKALAEAEAATAAAAAAAANGDRDLVHVSRASKHGVDTDAIIRAAEAAEKRHEKEIRGMVMQLEWLKACWDREARLRNDVAYAKRYLMMEVQIRDACNNADLAIINRIRAEINPSARAASKLGQRASTRGPEPYAVVPEKRKRQQKQLQLQLQPQRSRLRLALNAVRFIVRTQLYARNWAKNDKVRQRLLDCVDGMEREERIRKMRDQWRAEVARKALSDQI</sequence>
<organism evidence="9 10">
    <name type="scientific">Achaetomium macrosporum</name>
    <dbReference type="NCBI Taxonomy" id="79813"/>
    <lineage>
        <taxon>Eukaryota</taxon>
        <taxon>Fungi</taxon>
        <taxon>Dikarya</taxon>
        <taxon>Ascomycota</taxon>
        <taxon>Pezizomycotina</taxon>
        <taxon>Sordariomycetes</taxon>
        <taxon>Sordariomycetidae</taxon>
        <taxon>Sordariales</taxon>
        <taxon>Chaetomiaceae</taxon>
        <taxon>Achaetomium</taxon>
    </lineage>
</organism>
<feature type="compositionally biased region" description="Polar residues" evidence="6">
    <location>
        <begin position="12"/>
        <end position="23"/>
    </location>
</feature>
<dbReference type="Pfam" id="PF07989">
    <property type="entry name" value="Cnn_1N"/>
    <property type="match status" value="1"/>
</dbReference>
<feature type="compositionally biased region" description="Polar residues" evidence="6">
    <location>
        <begin position="32"/>
        <end position="50"/>
    </location>
</feature>
<dbReference type="GO" id="GO:0005737">
    <property type="term" value="C:cytoplasm"/>
    <property type="evidence" value="ECO:0007669"/>
    <property type="project" value="UniProtKB-ARBA"/>
</dbReference>
<evidence type="ECO:0000313" key="9">
    <source>
        <dbReference type="EMBL" id="KAK4240763.1"/>
    </source>
</evidence>